<protein>
    <submittedName>
        <fullName evidence="2">Tetratricopeptide (TPR) repeat protein</fullName>
    </submittedName>
</protein>
<dbReference type="Gene3D" id="1.25.40.10">
    <property type="entry name" value="Tetratricopeptide repeat domain"/>
    <property type="match status" value="1"/>
</dbReference>
<dbReference type="AlphaFoldDB" id="A0A9X2GPB1"/>
<sequence>MGGTGGVAPLAAARPRHRPHPTGPAALGRHDEAAAMLEHCRDLFTRTGDTYGQALTAYTLGDLRLAQNRVEEAREHFMRCHRLSSDVGLGARALQRAQECFADR</sequence>
<proteinExistence type="predicted"/>
<dbReference type="EMBL" id="JAMZEB010000002">
    <property type="protein sequence ID" value="MCP2358353.1"/>
    <property type="molecule type" value="Genomic_DNA"/>
</dbReference>
<gene>
    <name evidence="2" type="ORF">HD597_005373</name>
</gene>
<name>A0A9X2GPB1_9ACTN</name>
<dbReference type="Proteomes" id="UP001139648">
    <property type="component" value="Unassembled WGS sequence"/>
</dbReference>
<dbReference type="InterPro" id="IPR011990">
    <property type="entry name" value="TPR-like_helical_dom_sf"/>
</dbReference>
<evidence type="ECO:0000256" key="1">
    <source>
        <dbReference type="SAM" id="MobiDB-lite"/>
    </source>
</evidence>
<evidence type="ECO:0000313" key="3">
    <source>
        <dbReference type="Proteomes" id="UP001139648"/>
    </source>
</evidence>
<comment type="caution">
    <text evidence="2">The sequence shown here is derived from an EMBL/GenBank/DDBJ whole genome shotgun (WGS) entry which is preliminary data.</text>
</comment>
<keyword evidence="3" id="KW-1185">Reference proteome</keyword>
<dbReference type="Pfam" id="PF13424">
    <property type="entry name" value="TPR_12"/>
    <property type="match status" value="1"/>
</dbReference>
<dbReference type="SUPFAM" id="SSF48452">
    <property type="entry name" value="TPR-like"/>
    <property type="match status" value="1"/>
</dbReference>
<accession>A0A9X2GPB1</accession>
<dbReference type="RefSeq" id="WP_253745425.1">
    <property type="nucleotide sequence ID" value="NZ_BAABKA010000043.1"/>
</dbReference>
<reference evidence="2" key="1">
    <citation type="submission" date="2022-06" db="EMBL/GenBank/DDBJ databases">
        <title>Sequencing the genomes of 1000 actinobacteria strains.</title>
        <authorList>
            <person name="Klenk H.-P."/>
        </authorList>
    </citation>
    <scope>NUCLEOTIDE SEQUENCE</scope>
    <source>
        <strain evidence="2">DSM 46694</strain>
    </source>
</reference>
<organism evidence="2 3">
    <name type="scientific">Nonomuraea thailandensis</name>
    <dbReference type="NCBI Taxonomy" id="1188745"/>
    <lineage>
        <taxon>Bacteria</taxon>
        <taxon>Bacillati</taxon>
        <taxon>Actinomycetota</taxon>
        <taxon>Actinomycetes</taxon>
        <taxon>Streptosporangiales</taxon>
        <taxon>Streptosporangiaceae</taxon>
        <taxon>Nonomuraea</taxon>
    </lineage>
</organism>
<feature type="region of interest" description="Disordered" evidence="1">
    <location>
        <begin position="1"/>
        <end position="27"/>
    </location>
</feature>
<evidence type="ECO:0000313" key="2">
    <source>
        <dbReference type="EMBL" id="MCP2358353.1"/>
    </source>
</evidence>